<evidence type="ECO:0000313" key="2">
    <source>
        <dbReference type="Proteomes" id="UP000272503"/>
    </source>
</evidence>
<reference evidence="1 2" key="1">
    <citation type="submission" date="2018-10" db="EMBL/GenBank/DDBJ databases">
        <authorList>
            <person name="Li J."/>
        </authorList>
    </citation>
    <scope>NUCLEOTIDE SEQUENCE [LARGE SCALE GENOMIC DNA]</scope>
    <source>
        <strain evidence="1 2">IF 016277</strain>
    </source>
</reference>
<dbReference type="Proteomes" id="UP000272503">
    <property type="component" value="Unassembled WGS sequence"/>
</dbReference>
<dbReference type="EMBL" id="RCUX01000004">
    <property type="protein sequence ID" value="RLP76325.1"/>
    <property type="molecule type" value="Genomic_DNA"/>
</dbReference>
<name>A0A3L7A8A1_9MICO</name>
<comment type="caution">
    <text evidence="1">The sequence shown here is derived from an EMBL/GenBank/DDBJ whole genome shotgun (WGS) entry which is preliminary data.</text>
</comment>
<gene>
    <name evidence="1" type="ORF">D9V32_05500</name>
</gene>
<organism evidence="1 2">
    <name type="scientific">Mycetocola tolaasinivorans</name>
    <dbReference type="NCBI Taxonomy" id="76635"/>
    <lineage>
        <taxon>Bacteria</taxon>
        <taxon>Bacillati</taxon>
        <taxon>Actinomycetota</taxon>
        <taxon>Actinomycetes</taxon>
        <taxon>Micrococcales</taxon>
        <taxon>Microbacteriaceae</taxon>
        <taxon>Mycetocola</taxon>
    </lineage>
</organism>
<dbReference type="RefSeq" id="WP_121647907.1">
    <property type="nucleotide sequence ID" value="NZ_RCUX01000004.1"/>
</dbReference>
<keyword evidence="2" id="KW-1185">Reference proteome</keyword>
<dbReference type="OrthoDB" id="3267958at2"/>
<evidence type="ECO:0000313" key="1">
    <source>
        <dbReference type="EMBL" id="RLP76325.1"/>
    </source>
</evidence>
<evidence type="ECO:0008006" key="3">
    <source>
        <dbReference type="Google" id="ProtNLM"/>
    </source>
</evidence>
<proteinExistence type="predicted"/>
<dbReference type="AlphaFoldDB" id="A0A3L7A8A1"/>
<protein>
    <recommendedName>
        <fullName evidence="3">Capsid maturation protease</fullName>
    </recommendedName>
</protein>
<sequence length="400" mass="42451">MGDDFDLSYAALSGELTDVVREGMAAVVTTTIDYTPSLLSAMSLEAPPVGNINPVAFLDQAPNGMSVERSLSGATRVAKTAIGRGASTRVALGQAQVWLTGVILTMLADTGRGVMGADITQRPSLAGYVRVVNGSACRDCMILAARFYRWNSGFLRHPRCHCRHVPAPSREYAEEAGLITDPYEGFNSLSTTEQNRVFGETEAQAIRDGADIYRVVNISNRGLGTAASHAKYGTPHRLTLDQIYERTAAHGAAAGRSAEQIRAAAIRIMGDQGYITGAQTVGGNILGGRAGYGALGKGGKARAAADSVTAAQRTGTRDPLNRYTMTAAERRLFDAKTRVDMARAGYRPRSIGQNTADKYTPLSPITPSALATYERALAAELAKLPNQAASVRDLARLLGL</sequence>
<accession>A0A3L7A8A1</accession>